<sequence length="110" mass="12803">MKIVHVYDIETGAYIEDRLFYPIYEDVVNGDGEVIGLNEIYKDIPENSTELPLPQPNWKPIFQDGRWVETITQEDLDEINKPKPQEPTELEKLQDQVDFLVDQVAELKLS</sequence>
<keyword evidence="2" id="KW-1185">Reference proteome</keyword>
<accession>A0ABS3P4R2</accession>
<comment type="caution">
    <text evidence="1">The sequence shown here is derived from an EMBL/GenBank/DDBJ whole genome shotgun (WGS) entry which is preliminary data.</text>
</comment>
<name>A0ABS3P4R2_9BACI</name>
<dbReference type="Proteomes" id="UP000677611">
    <property type="component" value="Unassembled WGS sequence"/>
</dbReference>
<evidence type="ECO:0000313" key="2">
    <source>
        <dbReference type="Proteomes" id="UP000677611"/>
    </source>
</evidence>
<evidence type="ECO:0008006" key="3">
    <source>
        <dbReference type="Google" id="ProtNLM"/>
    </source>
</evidence>
<organism evidence="1 2">
    <name type="scientific">Bacillus arachidis</name>
    <dbReference type="NCBI Taxonomy" id="2819290"/>
    <lineage>
        <taxon>Bacteria</taxon>
        <taxon>Bacillati</taxon>
        <taxon>Bacillota</taxon>
        <taxon>Bacilli</taxon>
        <taxon>Bacillales</taxon>
        <taxon>Bacillaceae</taxon>
        <taxon>Bacillus</taxon>
    </lineage>
</organism>
<dbReference type="RefSeq" id="WP_208019256.1">
    <property type="nucleotide sequence ID" value="NZ_JAGDQJ010000037.1"/>
</dbReference>
<reference evidence="1 2" key="1">
    <citation type="submission" date="2021-03" db="EMBL/GenBank/DDBJ databases">
        <title>Identification of novel Bacillus strains.</title>
        <authorList>
            <person name="Xiao Z."/>
            <person name="Li Y."/>
            <person name="Shen J."/>
        </authorList>
    </citation>
    <scope>NUCLEOTIDE SEQUENCE [LARGE SCALE GENOMIC DNA]</scope>
    <source>
        <strain evidence="1 2">SY8</strain>
    </source>
</reference>
<evidence type="ECO:0000313" key="1">
    <source>
        <dbReference type="EMBL" id="MBO1628184.1"/>
    </source>
</evidence>
<protein>
    <recommendedName>
        <fullName evidence="3">Phage protein</fullName>
    </recommendedName>
</protein>
<proteinExistence type="predicted"/>
<gene>
    <name evidence="1" type="ORF">J4P90_23815</name>
</gene>
<dbReference type="EMBL" id="JAGDQJ010000037">
    <property type="protein sequence ID" value="MBO1628184.1"/>
    <property type="molecule type" value="Genomic_DNA"/>
</dbReference>